<dbReference type="RefSeq" id="WP_110104657.1">
    <property type="nucleotide sequence ID" value="NZ_JACBZZ010000001.1"/>
</dbReference>
<dbReference type="Pfam" id="PF06912">
    <property type="entry name" value="DUF1275"/>
    <property type="match status" value="1"/>
</dbReference>
<accession>A0A2V3DVN8</accession>
<gene>
    <name evidence="1" type="ORF">CVS29_02095</name>
</gene>
<comment type="caution">
    <text evidence="1">The sequence shown here is derived from an EMBL/GenBank/DDBJ whole genome shotgun (WGS) entry which is preliminary data.</text>
</comment>
<dbReference type="PANTHER" id="PTHR37314">
    <property type="entry name" value="SLR0142 PROTEIN"/>
    <property type="match status" value="1"/>
</dbReference>
<name>A0A2V3DVN8_9MICC</name>
<dbReference type="OrthoDB" id="3544269at2"/>
<reference evidence="1 2" key="1">
    <citation type="submission" date="2018-05" db="EMBL/GenBank/DDBJ databases">
        <title>Genetic diversity of glacier-inhabiting Cryobacterium bacteria in China and description of Cryobacterium mengkeensis sp. nov. and Arthrobacter glacialis sp. nov.</title>
        <authorList>
            <person name="Liu Q."/>
            <person name="Xin Y.-H."/>
        </authorList>
    </citation>
    <scope>NUCLEOTIDE SEQUENCE [LARGE SCALE GENOMIC DNA]</scope>
    <source>
        <strain evidence="1 2">GP3</strain>
    </source>
</reference>
<evidence type="ECO:0000313" key="1">
    <source>
        <dbReference type="EMBL" id="PXA69371.1"/>
    </source>
</evidence>
<keyword evidence="2" id="KW-1185">Reference proteome</keyword>
<sequence length="224" mass="23537">MQSHHRSEILLAAVLSSAAGFVDAVGFIHLGGYFVSFMSGNSTRGGTALAQGNWLGFTLAFGLVAAFLIGVVSASILRRMVPSRKRMAVLLYVSAALVCAVVLFDLGLGGWLAPAIMALAMGAENVIFERDGEVSIGLTYMTGTLVKMGQHLATALTGGQRWLWLRYGLLWLSLTAGSIIGGFAYLTLNLNALWIAVAVLVLAVLINGRISWHSPGAPEVSGGS</sequence>
<organism evidence="1 2">
    <name type="scientific">Arthrobacter psychrochitiniphilus</name>
    <dbReference type="NCBI Taxonomy" id="291045"/>
    <lineage>
        <taxon>Bacteria</taxon>
        <taxon>Bacillati</taxon>
        <taxon>Actinomycetota</taxon>
        <taxon>Actinomycetes</taxon>
        <taxon>Micrococcales</taxon>
        <taxon>Micrococcaceae</taxon>
        <taxon>Arthrobacter</taxon>
    </lineage>
</organism>
<evidence type="ECO:0000313" key="2">
    <source>
        <dbReference type="Proteomes" id="UP000246303"/>
    </source>
</evidence>
<dbReference type="PANTHER" id="PTHR37314:SF4">
    <property type="entry name" value="UPF0700 TRANSMEMBRANE PROTEIN YOAK"/>
    <property type="match status" value="1"/>
</dbReference>
<protein>
    <submittedName>
        <fullName evidence="1">DUF1275 domain-containing protein</fullName>
    </submittedName>
</protein>
<dbReference type="AlphaFoldDB" id="A0A2V3DVN8"/>
<dbReference type="EMBL" id="QHLZ01000001">
    <property type="protein sequence ID" value="PXA69371.1"/>
    <property type="molecule type" value="Genomic_DNA"/>
</dbReference>
<dbReference type="Proteomes" id="UP000246303">
    <property type="component" value="Unassembled WGS sequence"/>
</dbReference>
<proteinExistence type="predicted"/>
<dbReference type="InterPro" id="IPR010699">
    <property type="entry name" value="DUF1275"/>
</dbReference>